<reference evidence="1" key="1">
    <citation type="submission" date="2014-09" db="EMBL/GenBank/DDBJ databases">
        <authorList>
            <person name="Magalhaes I.L.F."/>
            <person name="Oliveira U."/>
            <person name="Santos F.R."/>
            <person name="Vidigal T.H.D.A."/>
            <person name="Brescovit A.D."/>
            <person name="Santos A.J."/>
        </authorList>
    </citation>
    <scope>NUCLEOTIDE SEQUENCE</scope>
    <source>
        <tissue evidence="1">Shoot tissue taken approximately 20 cm above the soil surface</tissue>
    </source>
</reference>
<sequence>MQLKIKIFATKILTQQLEAIQTHLVHKHKHPVHLKNPVFATKILVLRLKQQSTPGKQADAAYTPKYPIYADKIYLNN</sequence>
<reference evidence="1" key="2">
    <citation type="journal article" date="2015" name="Data Brief">
        <title>Shoot transcriptome of the giant reed, Arundo donax.</title>
        <authorList>
            <person name="Barrero R.A."/>
            <person name="Guerrero F.D."/>
            <person name="Moolhuijzen P."/>
            <person name="Goolsby J.A."/>
            <person name="Tidwell J."/>
            <person name="Bellgard S.E."/>
            <person name="Bellgard M.I."/>
        </authorList>
    </citation>
    <scope>NUCLEOTIDE SEQUENCE</scope>
    <source>
        <tissue evidence="1">Shoot tissue taken approximately 20 cm above the soil surface</tissue>
    </source>
</reference>
<protein>
    <submittedName>
        <fullName evidence="1">Uncharacterized protein</fullName>
    </submittedName>
</protein>
<dbReference type="AlphaFoldDB" id="A0A0A9C759"/>
<evidence type="ECO:0000313" key="1">
    <source>
        <dbReference type="EMBL" id="JAD71406.1"/>
    </source>
</evidence>
<accession>A0A0A9C759</accession>
<name>A0A0A9C759_ARUDO</name>
<proteinExistence type="predicted"/>
<organism evidence="1">
    <name type="scientific">Arundo donax</name>
    <name type="common">Giant reed</name>
    <name type="synonym">Donax arundinaceus</name>
    <dbReference type="NCBI Taxonomy" id="35708"/>
    <lineage>
        <taxon>Eukaryota</taxon>
        <taxon>Viridiplantae</taxon>
        <taxon>Streptophyta</taxon>
        <taxon>Embryophyta</taxon>
        <taxon>Tracheophyta</taxon>
        <taxon>Spermatophyta</taxon>
        <taxon>Magnoliopsida</taxon>
        <taxon>Liliopsida</taxon>
        <taxon>Poales</taxon>
        <taxon>Poaceae</taxon>
        <taxon>PACMAD clade</taxon>
        <taxon>Arundinoideae</taxon>
        <taxon>Arundineae</taxon>
        <taxon>Arundo</taxon>
    </lineage>
</organism>
<dbReference type="EMBL" id="GBRH01226489">
    <property type="protein sequence ID" value="JAD71406.1"/>
    <property type="molecule type" value="Transcribed_RNA"/>
</dbReference>